<proteinExistence type="inferred from homology"/>
<keyword evidence="4" id="KW-1185">Reference proteome</keyword>
<accession>A0AB38RM59</accession>
<dbReference type="EMBL" id="CP096567">
    <property type="protein sequence ID" value="UPU46485.1"/>
    <property type="molecule type" value="Genomic_DNA"/>
</dbReference>
<sequence length="251" mass="26279">MTDRMFRLDGKVAVVTGASQGIGAAIARAFAEAGADLLLVARRHDALTEFADELRVGTGQRVVTVMTDVMAEDAPAQIAERAQASWSGIDVLVNNAYSSGGVVCPVLDLDDEVWDEVLAANVVAPFRLCRELVPLMAGRSGCSVINVVSGSGFLPSQGIGAYGVSKAALWMLTRQLAVELAPKVRVNALCPGIVSPDGEPAHQAHIDLLPHVPMGRLGRPEEMAGAAVYLASSAASYTTGEVVFVNGGRPW</sequence>
<dbReference type="PANTHER" id="PTHR43943:SF2">
    <property type="entry name" value="DEHYDROGENASE_REDUCTASE 4"/>
    <property type="match status" value="1"/>
</dbReference>
<dbReference type="Pfam" id="PF13561">
    <property type="entry name" value="adh_short_C2"/>
    <property type="match status" value="1"/>
</dbReference>
<dbReference type="Gene3D" id="3.40.50.720">
    <property type="entry name" value="NAD(P)-binding Rossmann-like Domain"/>
    <property type="match status" value="1"/>
</dbReference>
<dbReference type="Proteomes" id="UP000831484">
    <property type="component" value="Plasmid pdjl-6-4"/>
</dbReference>
<dbReference type="PRINTS" id="PR00080">
    <property type="entry name" value="SDRFAMILY"/>
</dbReference>
<evidence type="ECO:0000256" key="1">
    <source>
        <dbReference type="ARBA" id="ARBA00006484"/>
    </source>
</evidence>
<dbReference type="PANTHER" id="PTHR43943">
    <property type="entry name" value="DEHYDROGENASE/REDUCTASE (SDR FAMILY) MEMBER 4"/>
    <property type="match status" value="1"/>
</dbReference>
<dbReference type="EC" id="1.1.1.47" evidence="3"/>
<dbReference type="RefSeq" id="WP_082908868.1">
    <property type="nucleotide sequence ID" value="NZ_CP096567.1"/>
</dbReference>
<dbReference type="PROSITE" id="PS00061">
    <property type="entry name" value="ADH_SHORT"/>
    <property type="match status" value="1"/>
</dbReference>
<name>A0AB38RM59_RHOSG</name>
<comment type="similarity">
    <text evidence="1">Belongs to the short-chain dehydrogenases/reductases (SDR) family.</text>
</comment>
<reference evidence="4" key="1">
    <citation type="journal article" date="2022" name="Environ. Microbiol.">
        <title>Functional analysis, diversity, and distribution of carbendazim hydrolases MheI and CbmA, responsible for the initial step in carbendazim degradation.</title>
        <authorList>
            <person name="Zhang M."/>
            <person name="Bai X."/>
            <person name="Li Q."/>
            <person name="Zhang L."/>
            <person name="Zhu Q."/>
            <person name="Gao S."/>
            <person name="Ke Z."/>
            <person name="Jiang M."/>
            <person name="Hu J."/>
            <person name="Qiu J."/>
            <person name="Hong Q."/>
        </authorList>
    </citation>
    <scope>NUCLEOTIDE SEQUENCE [LARGE SCALE GENOMIC DNA]</scope>
    <source>
        <strain evidence="4">djl-6</strain>
    </source>
</reference>
<dbReference type="FunFam" id="3.40.50.720:FF:000084">
    <property type="entry name" value="Short-chain dehydrogenase reductase"/>
    <property type="match status" value="1"/>
</dbReference>
<dbReference type="InterPro" id="IPR020904">
    <property type="entry name" value="Sc_DH/Rdtase_CS"/>
</dbReference>
<organism evidence="3 4">
    <name type="scientific">Rhodococcus qingshengii JCM 15477</name>
    <dbReference type="NCBI Taxonomy" id="1303681"/>
    <lineage>
        <taxon>Bacteria</taxon>
        <taxon>Bacillati</taxon>
        <taxon>Actinomycetota</taxon>
        <taxon>Actinomycetes</taxon>
        <taxon>Mycobacteriales</taxon>
        <taxon>Nocardiaceae</taxon>
        <taxon>Rhodococcus</taxon>
        <taxon>Rhodococcus erythropolis group</taxon>
    </lineage>
</organism>
<dbReference type="PRINTS" id="PR00081">
    <property type="entry name" value="GDHRDH"/>
</dbReference>
<dbReference type="AlphaFoldDB" id="A0AB38RM59"/>
<dbReference type="InterPro" id="IPR002347">
    <property type="entry name" value="SDR_fam"/>
</dbReference>
<dbReference type="NCBIfam" id="NF005559">
    <property type="entry name" value="PRK07231.1"/>
    <property type="match status" value="1"/>
</dbReference>
<dbReference type="GO" id="GO:0047936">
    <property type="term" value="F:glucose 1-dehydrogenase [NAD(P)+] activity"/>
    <property type="evidence" value="ECO:0007669"/>
    <property type="project" value="UniProtKB-EC"/>
</dbReference>
<keyword evidence="3" id="KW-0614">Plasmid</keyword>
<evidence type="ECO:0000256" key="2">
    <source>
        <dbReference type="ARBA" id="ARBA00023002"/>
    </source>
</evidence>
<keyword evidence="2 3" id="KW-0560">Oxidoreductase</keyword>
<geneLocation type="plasmid" evidence="3 4">
    <name>pdjl-6-4</name>
</geneLocation>
<gene>
    <name evidence="3" type="ORF">M0639_32585</name>
</gene>
<protein>
    <submittedName>
        <fullName evidence="3">Glucose 1-dehydrogenase</fullName>
        <ecNumber evidence="3">1.1.1.47</ecNumber>
    </submittedName>
</protein>
<evidence type="ECO:0000313" key="4">
    <source>
        <dbReference type="Proteomes" id="UP000831484"/>
    </source>
</evidence>
<evidence type="ECO:0000313" key="3">
    <source>
        <dbReference type="EMBL" id="UPU46485.1"/>
    </source>
</evidence>
<dbReference type="InterPro" id="IPR036291">
    <property type="entry name" value="NAD(P)-bd_dom_sf"/>
</dbReference>
<dbReference type="CDD" id="cd05233">
    <property type="entry name" value="SDR_c"/>
    <property type="match status" value="1"/>
</dbReference>
<dbReference type="SUPFAM" id="SSF51735">
    <property type="entry name" value="NAD(P)-binding Rossmann-fold domains"/>
    <property type="match status" value="1"/>
</dbReference>